<gene>
    <name evidence="1" type="ORF">Fmac_011321</name>
</gene>
<name>A0ABD1MP78_9FABA</name>
<dbReference type="Proteomes" id="UP001603857">
    <property type="component" value="Unassembled WGS sequence"/>
</dbReference>
<proteinExistence type="predicted"/>
<accession>A0ABD1MP78</accession>
<reference evidence="1 2" key="1">
    <citation type="submission" date="2024-08" db="EMBL/GenBank/DDBJ databases">
        <title>Insights into the chromosomal genome structure of Flemingia macrophylla.</title>
        <authorList>
            <person name="Ding Y."/>
            <person name="Zhao Y."/>
            <person name="Bi W."/>
            <person name="Wu M."/>
            <person name="Zhao G."/>
            <person name="Gong Y."/>
            <person name="Li W."/>
            <person name="Zhang P."/>
        </authorList>
    </citation>
    <scope>NUCLEOTIDE SEQUENCE [LARGE SCALE GENOMIC DNA]</scope>
    <source>
        <strain evidence="1">DYQJB</strain>
        <tissue evidence="1">Leaf</tissue>
    </source>
</reference>
<protein>
    <submittedName>
        <fullName evidence="1">Uncharacterized protein</fullName>
    </submittedName>
</protein>
<keyword evidence="2" id="KW-1185">Reference proteome</keyword>
<organism evidence="1 2">
    <name type="scientific">Flemingia macrophylla</name>
    <dbReference type="NCBI Taxonomy" id="520843"/>
    <lineage>
        <taxon>Eukaryota</taxon>
        <taxon>Viridiplantae</taxon>
        <taxon>Streptophyta</taxon>
        <taxon>Embryophyta</taxon>
        <taxon>Tracheophyta</taxon>
        <taxon>Spermatophyta</taxon>
        <taxon>Magnoliopsida</taxon>
        <taxon>eudicotyledons</taxon>
        <taxon>Gunneridae</taxon>
        <taxon>Pentapetalae</taxon>
        <taxon>rosids</taxon>
        <taxon>fabids</taxon>
        <taxon>Fabales</taxon>
        <taxon>Fabaceae</taxon>
        <taxon>Papilionoideae</taxon>
        <taxon>50 kb inversion clade</taxon>
        <taxon>NPAAA clade</taxon>
        <taxon>indigoferoid/millettioid clade</taxon>
        <taxon>Phaseoleae</taxon>
        <taxon>Flemingia</taxon>
    </lineage>
</organism>
<dbReference type="AlphaFoldDB" id="A0ABD1MP78"/>
<comment type="caution">
    <text evidence="1">The sequence shown here is derived from an EMBL/GenBank/DDBJ whole genome shotgun (WGS) entry which is preliminary data.</text>
</comment>
<evidence type="ECO:0000313" key="2">
    <source>
        <dbReference type="Proteomes" id="UP001603857"/>
    </source>
</evidence>
<evidence type="ECO:0000313" key="1">
    <source>
        <dbReference type="EMBL" id="KAL2336875.1"/>
    </source>
</evidence>
<sequence length="168" mass="19437">MDLTEERLQGVMQELEVAKAFEVQALEKLKTLIETTMKERALTAQHSSLVTISKFEYAREPIGRKRRYARRRRRSAQIDLKPHQINGVLRDKAKNLDRALKEILEEAKRHSCCLRSSIQVSGDPELFHNRHIHIHLRRSLQACPEKADRAQFAKRRDSLDTGGSNESV</sequence>
<dbReference type="EMBL" id="JBGMDY010000004">
    <property type="protein sequence ID" value="KAL2336875.1"/>
    <property type="molecule type" value="Genomic_DNA"/>
</dbReference>